<dbReference type="EMBL" id="JAWQEG010002464">
    <property type="protein sequence ID" value="KAK3871815.1"/>
    <property type="molecule type" value="Genomic_DNA"/>
</dbReference>
<gene>
    <name evidence="3" type="ORF">Pcinc_023064</name>
</gene>
<dbReference type="AlphaFoldDB" id="A0AAE1FCR0"/>
<dbReference type="InterPro" id="IPR036508">
    <property type="entry name" value="Chitin-bd_dom_sf"/>
</dbReference>
<evidence type="ECO:0000259" key="2">
    <source>
        <dbReference type="PROSITE" id="PS50940"/>
    </source>
</evidence>
<dbReference type="SMART" id="SM00494">
    <property type="entry name" value="ChtBD2"/>
    <property type="match status" value="3"/>
</dbReference>
<proteinExistence type="predicted"/>
<comment type="caution">
    <text evidence="3">The sequence shown here is derived from an EMBL/GenBank/DDBJ whole genome shotgun (WGS) entry which is preliminary data.</text>
</comment>
<feature type="compositionally biased region" description="Low complexity" evidence="1">
    <location>
        <begin position="196"/>
        <end position="257"/>
    </location>
</feature>
<dbReference type="GO" id="GO:0005576">
    <property type="term" value="C:extracellular region"/>
    <property type="evidence" value="ECO:0007669"/>
    <property type="project" value="InterPro"/>
</dbReference>
<name>A0AAE1FCR0_PETCI</name>
<evidence type="ECO:0000313" key="3">
    <source>
        <dbReference type="EMBL" id="KAK3871815.1"/>
    </source>
</evidence>
<evidence type="ECO:0000256" key="1">
    <source>
        <dbReference type="SAM" id="MobiDB-lite"/>
    </source>
</evidence>
<dbReference type="SUPFAM" id="SSF57625">
    <property type="entry name" value="Invertebrate chitin-binding proteins"/>
    <property type="match status" value="1"/>
</dbReference>
<sequence length="325" mass="35422">MLWVLQCVVVEADQCNPTCEGVSPLTALPHPTDCHKYYLCLADGNPMEVDCEGEEFFYSDSTECVPEDTLGTCLDCPPSCRFVCPTSGTEIAFRADLTDCGIFYLCPDESPQSCTELEPYFTGTTCDADPQLCCDPCTPYCYEPNILIPDPTNCKQFYICTEKGPPPADTQICTDGNFDPSIGKCSPTAPCQEPCSSTNTTSSTVSTDTTSSTVTVTTSTTSTHPIDTTTTTPPTTTTTTTTTTPPTTTTTTTSSTTNPACSESWFCEEYGFFPVCTTLCSRRYFYCDYLHLHDYAEIQYCQGSDLLDPDEVVCVDPSDCPYPPE</sequence>
<accession>A0AAE1FCR0</accession>
<feature type="domain" description="Chitin-binding type-2" evidence="2">
    <location>
        <begin position="16"/>
        <end position="75"/>
    </location>
</feature>
<feature type="region of interest" description="Disordered" evidence="1">
    <location>
        <begin position="196"/>
        <end position="259"/>
    </location>
</feature>
<evidence type="ECO:0000313" key="4">
    <source>
        <dbReference type="Proteomes" id="UP001286313"/>
    </source>
</evidence>
<dbReference type="Pfam" id="PF01607">
    <property type="entry name" value="CBM_14"/>
    <property type="match status" value="1"/>
</dbReference>
<dbReference type="GO" id="GO:0008061">
    <property type="term" value="F:chitin binding"/>
    <property type="evidence" value="ECO:0007669"/>
    <property type="project" value="InterPro"/>
</dbReference>
<keyword evidence="4" id="KW-1185">Reference proteome</keyword>
<protein>
    <recommendedName>
        <fullName evidence="2">Chitin-binding type-2 domain-containing protein</fullName>
    </recommendedName>
</protein>
<dbReference type="Proteomes" id="UP001286313">
    <property type="component" value="Unassembled WGS sequence"/>
</dbReference>
<reference evidence="3" key="1">
    <citation type="submission" date="2023-10" db="EMBL/GenBank/DDBJ databases">
        <title>Genome assemblies of two species of porcelain crab, Petrolisthes cinctipes and Petrolisthes manimaculis (Anomura: Porcellanidae).</title>
        <authorList>
            <person name="Angst P."/>
        </authorList>
    </citation>
    <scope>NUCLEOTIDE SEQUENCE</scope>
    <source>
        <strain evidence="3">PB745_01</strain>
        <tissue evidence="3">Gill</tissue>
    </source>
</reference>
<organism evidence="3 4">
    <name type="scientific">Petrolisthes cinctipes</name>
    <name type="common">Flat porcelain crab</name>
    <dbReference type="NCBI Taxonomy" id="88211"/>
    <lineage>
        <taxon>Eukaryota</taxon>
        <taxon>Metazoa</taxon>
        <taxon>Ecdysozoa</taxon>
        <taxon>Arthropoda</taxon>
        <taxon>Crustacea</taxon>
        <taxon>Multicrustacea</taxon>
        <taxon>Malacostraca</taxon>
        <taxon>Eumalacostraca</taxon>
        <taxon>Eucarida</taxon>
        <taxon>Decapoda</taxon>
        <taxon>Pleocyemata</taxon>
        <taxon>Anomura</taxon>
        <taxon>Galatheoidea</taxon>
        <taxon>Porcellanidae</taxon>
        <taxon>Petrolisthes</taxon>
    </lineage>
</organism>
<dbReference type="PROSITE" id="PS50940">
    <property type="entry name" value="CHIT_BIND_II"/>
    <property type="match status" value="1"/>
</dbReference>
<dbReference type="InterPro" id="IPR002557">
    <property type="entry name" value="Chitin-bd_dom"/>
</dbReference>